<accession>A0A1X7T2K4</accession>
<dbReference type="AlphaFoldDB" id="A0A1X7T2K4"/>
<proteinExistence type="predicted"/>
<dbReference type="EnsemblMetazoa" id="Aqu2.1.08671_001">
    <property type="protein sequence ID" value="Aqu2.1.08671_001"/>
    <property type="gene ID" value="Aqu2.1.08671"/>
</dbReference>
<organism evidence="2">
    <name type="scientific">Amphimedon queenslandica</name>
    <name type="common">Sponge</name>
    <dbReference type="NCBI Taxonomy" id="400682"/>
    <lineage>
        <taxon>Eukaryota</taxon>
        <taxon>Metazoa</taxon>
        <taxon>Porifera</taxon>
        <taxon>Demospongiae</taxon>
        <taxon>Heteroscleromorpha</taxon>
        <taxon>Haplosclerida</taxon>
        <taxon>Niphatidae</taxon>
        <taxon>Amphimedon</taxon>
    </lineage>
</organism>
<protein>
    <submittedName>
        <fullName evidence="2">Uncharacterized protein</fullName>
    </submittedName>
</protein>
<evidence type="ECO:0000313" key="2">
    <source>
        <dbReference type="EnsemblMetazoa" id="Aqu2.1.08671_001"/>
    </source>
</evidence>
<reference evidence="2" key="1">
    <citation type="submission" date="2017-05" db="UniProtKB">
        <authorList>
            <consortium name="EnsemblMetazoa"/>
        </authorList>
    </citation>
    <scope>IDENTIFICATION</scope>
</reference>
<feature type="compositionally biased region" description="Basic and acidic residues" evidence="1">
    <location>
        <begin position="7"/>
        <end position="23"/>
    </location>
</feature>
<dbReference type="InParanoid" id="A0A1X7T2K4"/>
<evidence type="ECO:0000256" key="1">
    <source>
        <dbReference type="SAM" id="MobiDB-lite"/>
    </source>
</evidence>
<dbReference type="PROSITE" id="PS50096">
    <property type="entry name" value="IQ"/>
    <property type="match status" value="1"/>
</dbReference>
<sequence length="190" mass="22929">MTTITQKHNEECKEFSDKNEEREKRIKELETLEDKYKELTETHITLKDELNDTRESLKEEKLNVEKTQLLAATLQEAVETEELARDYAQKLKKKRTQKQLMEKEELGRSATLIQQKWRQYHSKKRQLSFEKEQNELIQYLQSVLRGHTVRDQFLTHRERNTETNELTKTVQNILSGHYVRRTLLQQNERK</sequence>
<name>A0A1X7T2K4_AMPQE</name>
<feature type="region of interest" description="Disordered" evidence="1">
    <location>
        <begin position="1"/>
        <end position="23"/>
    </location>
</feature>